<accession>A0A3D8H3B2</accession>
<proteinExistence type="predicted"/>
<evidence type="ECO:0000313" key="3">
    <source>
        <dbReference type="Proteomes" id="UP000256431"/>
    </source>
</evidence>
<keyword evidence="1" id="KW-0472">Membrane</keyword>
<dbReference type="RefSeq" id="WP_104272413.1">
    <property type="nucleotide sequence ID" value="NZ_PSSW01000020.1"/>
</dbReference>
<reference evidence="2 3" key="1">
    <citation type="submission" date="2018-08" db="EMBL/GenBank/DDBJ databases">
        <title>Genome sequence of Marinobacter flavimaris KCTC 12185.</title>
        <authorList>
            <person name="Chun J."/>
            <person name="Kim B.-Y."/>
            <person name="Choi S.-B."/>
            <person name="Kwak M.-J."/>
        </authorList>
    </citation>
    <scope>NUCLEOTIDE SEQUENCE [LARGE SCALE GENOMIC DNA]</scope>
    <source>
        <strain evidence="2 3">KCTC 12185</strain>
    </source>
</reference>
<sequence>MTTLKKLQAFLPGKKLNDPSATLFTSKAFWYAICVPVLLSTTLIWIASLNSSLTPDLSAEGLAVFYDLFKLPIAIAGLSIPCAALVASHLRSIQTTAQINQQKEQLNQQAEQNSFSNSLEHRKQFLSFFERMNPFEDLECLPGWKLYDNLFPDAPDGQFHLNPDIEYLIEQIQEATTDLKSVAIKFEIEHHYEPGFALMQAETIRHNIYELTRITITNLHRATNVPMNKLHDIGLELQGVTMGLVNCANFHATTVNEGKFRAVMQAIYGLVDQTEYRARCERIREGMLFALPESVSGKGVEQQLESAREAIKSILEREAAKKAFKVCDPLILDQEVLWVIRYELPKEKRMYAWLCLPESLKEATKKLPEELNS</sequence>
<feature type="transmembrane region" description="Helical" evidence="1">
    <location>
        <begin position="28"/>
        <end position="48"/>
    </location>
</feature>
<dbReference type="AlphaFoldDB" id="A0A3D8H3B2"/>
<evidence type="ECO:0000256" key="1">
    <source>
        <dbReference type="SAM" id="Phobius"/>
    </source>
</evidence>
<dbReference type="EMBL" id="QRDH01000004">
    <property type="protein sequence ID" value="RDU41148.1"/>
    <property type="molecule type" value="Genomic_DNA"/>
</dbReference>
<evidence type="ECO:0000313" key="2">
    <source>
        <dbReference type="EMBL" id="RDU41148.1"/>
    </source>
</evidence>
<organism evidence="2 3">
    <name type="scientific">Marinobacter flavimaris</name>
    <dbReference type="NCBI Taxonomy" id="262076"/>
    <lineage>
        <taxon>Bacteria</taxon>
        <taxon>Pseudomonadati</taxon>
        <taxon>Pseudomonadota</taxon>
        <taxon>Gammaproteobacteria</taxon>
        <taxon>Pseudomonadales</taxon>
        <taxon>Marinobacteraceae</taxon>
        <taxon>Marinobacter</taxon>
    </lineage>
</organism>
<comment type="caution">
    <text evidence="2">The sequence shown here is derived from an EMBL/GenBank/DDBJ whole genome shotgun (WGS) entry which is preliminary data.</text>
</comment>
<feature type="transmembrane region" description="Helical" evidence="1">
    <location>
        <begin position="68"/>
        <end position="87"/>
    </location>
</feature>
<protein>
    <submittedName>
        <fullName evidence="2">Uncharacterized protein</fullName>
    </submittedName>
</protein>
<gene>
    <name evidence="2" type="ORF">DXI23_11545</name>
</gene>
<dbReference type="Proteomes" id="UP000256431">
    <property type="component" value="Unassembled WGS sequence"/>
</dbReference>
<keyword evidence="1" id="KW-0812">Transmembrane</keyword>
<keyword evidence="3" id="KW-1185">Reference proteome</keyword>
<name>A0A3D8H3B2_9GAMM</name>
<keyword evidence="1" id="KW-1133">Transmembrane helix</keyword>